<sequence length="805" mass="92366">MKKANQGKSQDTHKSVNQERIAYVMSCLIGNEVSIHMKDGNEIKGFFHAYNCAYKGNKKEIDISLNYARILPKKDQVSGPINKAMIIPENLYTMIVGKNLNLDLKDPDDIKSVKGKFQIDADISEKRKKYNSNTANRELKRWVCDNSNFNENKLKLDHNLKEPWDQFEHNRKLYGVTTTYKEELYTTNLDVNKIPHHVKMHADKIAKELENRGMHLDPEDAERDNKDLDEEDLFGAVRQNKDKFVKNFKCKKEDGKGSQPQGKFHQFTIRNLKEKIQSGNSDIKEKNEDSSKLSDNKNAEFIGINALNLEPALPRLDEKTRTEWIMFKNKAKNKISNKKDKLSEKQEFIIAAKEFNEKLANKMNANTQESQTEVNNDQTQMNNPPPEIQTTVSNLTDEIKSQDNENTIIKSKSASFTNSSMRPYDAYVLNFNNISNLNSFNTLSSYNNMNNPSNFSNANSHSNVNSLSNVNNLSIANDPNHFNHVNHFSNMSNFNHMNKYRPILTQFPNTINQIYVPPDLYVRKNVGTQPLYNKYPHNRKYQKELHPFTVRGNGPKKQFDTLMNNTLKNSKREDSVKSPIQFRNTKQHNYKNDFRGTSPHAPVHIYKEANYFPSNTPVQPNMSSILVNVPVVPVVQPTTSGPFIEHHPHYYNPYFRSHYPNSSISANSNGSFIYNIPITNIDRNYSSNKNMDLYPLGNPHVPNLHVPNSHEQFTHVQNAPINFPVTPYIATPSMNYAVTTPPTSLNIANNANLPNPNINVSSYPPEFVIVNPHKYPNSQTVPVPVFPQYQYQNYYPSSTHGMKNS</sequence>
<dbReference type="InterPro" id="IPR025852">
    <property type="entry name" value="SM_dom_ATX"/>
</dbReference>
<dbReference type="GO" id="GO:0034063">
    <property type="term" value="P:stress granule assembly"/>
    <property type="evidence" value="ECO:0007669"/>
    <property type="project" value="TreeGrafter"/>
</dbReference>
<dbReference type="InterPro" id="IPR045117">
    <property type="entry name" value="ATXN2-like"/>
</dbReference>
<evidence type="ECO:0000313" key="2">
    <source>
        <dbReference type="EMBL" id="GAW82879.1"/>
    </source>
</evidence>
<name>A0A1Y1JK58_PLAGO</name>
<dbReference type="GO" id="GO:0003729">
    <property type="term" value="F:mRNA binding"/>
    <property type="evidence" value="ECO:0007669"/>
    <property type="project" value="TreeGrafter"/>
</dbReference>
<reference evidence="3" key="1">
    <citation type="submission" date="2017-04" db="EMBL/GenBank/DDBJ databases">
        <title>Plasmodium gonderi genome.</title>
        <authorList>
            <person name="Arisue N."/>
            <person name="Honma H."/>
            <person name="Kawai S."/>
            <person name="Tougan T."/>
            <person name="Tanabe K."/>
            <person name="Horii T."/>
        </authorList>
    </citation>
    <scope>NUCLEOTIDE SEQUENCE [LARGE SCALE GENOMIC DNA]</scope>
    <source>
        <strain evidence="3">ATCC 30045</strain>
    </source>
</reference>
<dbReference type="InterPro" id="IPR009604">
    <property type="entry name" value="LsmAD_domain"/>
</dbReference>
<proteinExistence type="predicted"/>
<dbReference type="GeneID" id="39749617"/>
<dbReference type="SMART" id="SM01272">
    <property type="entry name" value="LsmAD"/>
    <property type="match status" value="1"/>
</dbReference>
<feature type="domain" description="LsmAD" evidence="1">
    <location>
        <begin position="174"/>
        <end position="240"/>
    </location>
</feature>
<organism evidence="2 3">
    <name type="scientific">Plasmodium gonderi</name>
    <dbReference type="NCBI Taxonomy" id="77519"/>
    <lineage>
        <taxon>Eukaryota</taxon>
        <taxon>Sar</taxon>
        <taxon>Alveolata</taxon>
        <taxon>Apicomplexa</taxon>
        <taxon>Aconoidasida</taxon>
        <taxon>Haemosporida</taxon>
        <taxon>Plasmodiidae</taxon>
        <taxon>Plasmodium</taxon>
        <taxon>Plasmodium (Plasmodium)</taxon>
    </lineage>
</organism>
<dbReference type="EMBL" id="BDQF01000014">
    <property type="protein sequence ID" value="GAW82879.1"/>
    <property type="molecule type" value="Genomic_DNA"/>
</dbReference>
<dbReference type="Pfam" id="PF06741">
    <property type="entry name" value="LsmAD"/>
    <property type="match status" value="1"/>
</dbReference>
<dbReference type="RefSeq" id="XP_028545468.1">
    <property type="nucleotide sequence ID" value="XM_028689667.1"/>
</dbReference>
<dbReference type="PANTHER" id="PTHR12854:SF7">
    <property type="entry name" value="ATAXIN-2 HOMOLOG"/>
    <property type="match status" value="1"/>
</dbReference>
<comment type="caution">
    <text evidence="2">The sequence shown here is derived from an EMBL/GenBank/DDBJ whole genome shotgun (WGS) entry which is preliminary data.</text>
</comment>
<gene>
    <name evidence="2" type="ORF">PGO_131510</name>
</gene>
<dbReference type="PANTHER" id="PTHR12854">
    <property type="entry name" value="ATAXIN 2-RELATED"/>
    <property type="match status" value="1"/>
</dbReference>
<evidence type="ECO:0000313" key="3">
    <source>
        <dbReference type="Proteomes" id="UP000195521"/>
    </source>
</evidence>
<dbReference type="AlphaFoldDB" id="A0A1Y1JK58"/>
<keyword evidence="3" id="KW-1185">Reference proteome</keyword>
<dbReference type="GO" id="GO:0010494">
    <property type="term" value="C:cytoplasmic stress granule"/>
    <property type="evidence" value="ECO:0007669"/>
    <property type="project" value="TreeGrafter"/>
</dbReference>
<dbReference type="OrthoDB" id="2275718at2759"/>
<protein>
    <submittedName>
        <fullName evidence="2">Ataxin-2 like protein</fullName>
    </submittedName>
</protein>
<dbReference type="Pfam" id="PF14438">
    <property type="entry name" value="SM-ATX"/>
    <property type="match status" value="1"/>
</dbReference>
<accession>A0A1Y1JK58</accession>
<dbReference type="OMA" id="MHADKIA"/>
<evidence type="ECO:0000259" key="1">
    <source>
        <dbReference type="SMART" id="SM01272"/>
    </source>
</evidence>
<dbReference type="Proteomes" id="UP000195521">
    <property type="component" value="Unassembled WGS sequence"/>
</dbReference>